<evidence type="ECO:0000313" key="3">
    <source>
        <dbReference type="Proteomes" id="UP000002213"/>
    </source>
</evidence>
<dbReference type="SMART" id="SM00347">
    <property type="entry name" value="HTH_MARR"/>
    <property type="match status" value="1"/>
</dbReference>
<dbReference type="PANTHER" id="PTHR33164:SF99">
    <property type="entry name" value="MARR FAMILY REGULATORY PROTEIN"/>
    <property type="match status" value="1"/>
</dbReference>
<dbReference type="eggNOG" id="COG1846">
    <property type="taxonomic scope" value="Bacteria"/>
</dbReference>
<dbReference type="PANTHER" id="PTHR33164">
    <property type="entry name" value="TRANSCRIPTIONAL REGULATOR, MARR FAMILY"/>
    <property type="match status" value="1"/>
</dbReference>
<dbReference type="InterPro" id="IPR036390">
    <property type="entry name" value="WH_DNA-bd_sf"/>
</dbReference>
<accession>C6WHB5</accession>
<dbReference type="GO" id="GO:0003700">
    <property type="term" value="F:DNA-binding transcription factor activity"/>
    <property type="evidence" value="ECO:0007669"/>
    <property type="project" value="InterPro"/>
</dbReference>
<evidence type="ECO:0000259" key="1">
    <source>
        <dbReference type="PROSITE" id="PS50995"/>
    </source>
</evidence>
<organism evidence="2 3">
    <name type="scientific">Actinosynnema mirum (strain ATCC 29888 / DSM 43827 / JCM 3225 / NBRC 14064 / NCIMB 13271 / NRRL B-12336 / IMRU 3971 / 101)</name>
    <dbReference type="NCBI Taxonomy" id="446462"/>
    <lineage>
        <taxon>Bacteria</taxon>
        <taxon>Bacillati</taxon>
        <taxon>Actinomycetota</taxon>
        <taxon>Actinomycetes</taxon>
        <taxon>Pseudonocardiales</taxon>
        <taxon>Pseudonocardiaceae</taxon>
        <taxon>Actinosynnema</taxon>
    </lineage>
</organism>
<proteinExistence type="predicted"/>
<dbReference type="PRINTS" id="PR00598">
    <property type="entry name" value="HTHMARR"/>
</dbReference>
<dbReference type="InterPro" id="IPR000835">
    <property type="entry name" value="HTH_MarR-typ"/>
</dbReference>
<protein>
    <submittedName>
        <fullName evidence="2">Transcriptional regulator, MarR family</fullName>
    </submittedName>
</protein>
<dbReference type="GO" id="GO:0006950">
    <property type="term" value="P:response to stress"/>
    <property type="evidence" value="ECO:0007669"/>
    <property type="project" value="TreeGrafter"/>
</dbReference>
<dbReference type="Gene3D" id="1.10.10.10">
    <property type="entry name" value="Winged helix-like DNA-binding domain superfamily/Winged helix DNA-binding domain"/>
    <property type="match status" value="1"/>
</dbReference>
<dbReference type="STRING" id="446462.Amir_4179"/>
<dbReference type="KEGG" id="ami:Amir_4179"/>
<dbReference type="InterPro" id="IPR039422">
    <property type="entry name" value="MarR/SlyA-like"/>
</dbReference>
<name>C6WHB5_ACTMD</name>
<evidence type="ECO:0000313" key="2">
    <source>
        <dbReference type="EMBL" id="ACU38034.1"/>
    </source>
</evidence>
<dbReference type="InterPro" id="IPR036388">
    <property type="entry name" value="WH-like_DNA-bd_sf"/>
</dbReference>
<gene>
    <name evidence="2" type="ordered locus">Amir_4179</name>
</gene>
<dbReference type="SUPFAM" id="SSF46785">
    <property type="entry name" value="Winged helix' DNA-binding domain"/>
    <property type="match status" value="1"/>
</dbReference>
<dbReference type="PROSITE" id="PS50995">
    <property type="entry name" value="HTH_MARR_2"/>
    <property type="match status" value="1"/>
</dbReference>
<reference evidence="2 3" key="1">
    <citation type="journal article" date="2009" name="Stand. Genomic Sci.">
        <title>Complete genome sequence of Actinosynnema mirum type strain (101).</title>
        <authorList>
            <person name="Land M."/>
            <person name="Lapidus A."/>
            <person name="Mayilraj S."/>
            <person name="Chen F."/>
            <person name="Copeland A."/>
            <person name="Del Rio T.G."/>
            <person name="Nolan M."/>
            <person name="Lucas S."/>
            <person name="Tice H."/>
            <person name="Cheng J.F."/>
            <person name="Chertkov O."/>
            <person name="Bruce D."/>
            <person name="Goodwin L."/>
            <person name="Pitluck S."/>
            <person name="Rohde M."/>
            <person name="Goker M."/>
            <person name="Pati A."/>
            <person name="Ivanova N."/>
            <person name="Mavromatis K."/>
            <person name="Chen A."/>
            <person name="Palaniappan K."/>
            <person name="Hauser L."/>
            <person name="Chang Y.J."/>
            <person name="Jeffries C.C."/>
            <person name="Brettin T."/>
            <person name="Detter J.C."/>
            <person name="Han C."/>
            <person name="Chain P."/>
            <person name="Tindall B.J."/>
            <person name="Bristow J."/>
            <person name="Eisen J.A."/>
            <person name="Markowitz V."/>
            <person name="Hugenholtz P."/>
            <person name="Kyrpides N.C."/>
            <person name="Klenk H.P."/>
        </authorList>
    </citation>
    <scope>NUCLEOTIDE SEQUENCE [LARGE SCALE GENOMIC DNA]</scope>
    <source>
        <strain evidence="3">ATCC 29888 / DSM 43827 / JCM 3225 / NBRC 14064 / NCIMB 13271 / NRRL B-12336 / IMRU 3971 / 101</strain>
    </source>
</reference>
<keyword evidence="3" id="KW-1185">Reference proteome</keyword>
<dbReference type="Pfam" id="PF12802">
    <property type="entry name" value="MarR_2"/>
    <property type="match status" value="1"/>
</dbReference>
<dbReference type="RefSeq" id="WP_015802921.1">
    <property type="nucleotide sequence ID" value="NC_013093.1"/>
</dbReference>
<sequence length="166" mass="18183">MPSEEAPKPLDVAEQRAWALLLGVTTWLPAALDAHLQRDAGISHSEYQVLWWLSTSTEKVLHMSQLADSAGVTASHLSRIVARLEKRGWITRNPDPADGRYTQARLTGEGERKVAECAPGYATALRANLFDHLAGDQVDDLATLAYAILRELRPVCVNHLPGEPPA</sequence>
<dbReference type="Proteomes" id="UP000002213">
    <property type="component" value="Chromosome"/>
</dbReference>
<dbReference type="AlphaFoldDB" id="C6WHB5"/>
<feature type="domain" description="HTH marR-type" evidence="1">
    <location>
        <begin position="14"/>
        <end position="150"/>
    </location>
</feature>
<dbReference type="HOGENOM" id="CLU_083287_2_2_11"/>
<dbReference type="EMBL" id="CP001630">
    <property type="protein sequence ID" value="ACU38034.1"/>
    <property type="molecule type" value="Genomic_DNA"/>
</dbReference>